<dbReference type="AlphaFoldDB" id="A0A5B7JB33"/>
<keyword evidence="3" id="KW-1185">Reference proteome</keyword>
<accession>A0A5B7JB33</accession>
<organism evidence="2 3">
    <name type="scientific">Portunus trituberculatus</name>
    <name type="common">Swimming crab</name>
    <name type="synonym">Neptunus trituberculatus</name>
    <dbReference type="NCBI Taxonomy" id="210409"/>
    <lineage>
        <taxon>Eukaryota</taxon>
        <taxon>Metazoa</taxon>
        <taxon>Ecdysozoa</taxon>
        <taxon>Arthropoda</taxon>
        <taxon>Crustacea</taxon>
        <taxon>Multicrustacea</taxon>
        <taxon>Malacostraca</taxon>
        <taxon>Eumalacostraca</taxon>
        <taxon>Eucarida</taxon>
        <taxon>Decapoda</taxon>
        <taxon>Pleocyemata</taxon>
        <taxon>Brachyura</taxon>
        <taxon>Eubrachyura</taxon>
        <taxon>Portunoidea</taxon>
        <taxon>Portunidae</taxon>
        <taxon>Portuninae</taxon>
        <taxon>Portunus</taxon>
    </lineage>
</organism>
<comment type="caution">
    <text evidence="2">The sequence shown here is derived from an EMBL/GenBank/DDBJ whole genome shotgun (WGS) entry which is preliminary data.</text>
</comment>
<protein>
    <submittedName>
        <fullName evidence="2">Uncharacterized protein</fullName>
    </submittedName>
</protein>
<dbReference type="EMBL" id="VSRR010096753">
    <property type="protein sequence ID" value="MPC93960.1"/>
    <property type="molecule type" value="Genomic_DNA"/>
</dbReference>
<gene>
    <name evidence="2" type="ORF">E2C01_089108</name>
</gene>
<dbReference type="Proteomes" id="UP000324222">
    <property type="component" value="Unassembled WGS sequence"/>
</dbReference>
<name>A0A5B7JB33_PORTR</name>
<evidence type="ECO:0000313" key="3">
    <source>
        <dbReference type="Proteomes" id="UP000324222"/>
    </source>
</evidence>
<feature type="region of interest" description="Disordered" evidence="1">
    <location>
        <begin position="37"/>
        <end position="70"/>
    </location>
</feature>
<reference evidence="2 3" key="1">
    <citation type="submission" date="2019-05" db="EMBL/GenBank/DDBJ databases">
        <title>Another draft genome of Portunus trituberculatus and its Hox gene families provides insights of decapod evolution.</title>
        <authorList>
            <person name="Jeong J.-H."/>
            <person name="Song I."/>
            <person name="Kim S."/>
            <person name="Choi T."/>
            <person name="Kim D."/>
            <person name="Ryu S."/>
            <person name="Kim W."/>
        </authorList>
    </citation>
    <scope>NUCLEOTIDE SEQUENCE [LARGE SCALE GENOMIC DNA]</scope>
    <source>
        <tissue evidence="2">Muscle</tissue>
    </source>
</reference>
<evidence type="ECO:0000313" key="2">
    <source>
        <dbReference type="EMBL" id="MPC93960.1"/>
    </source>
</evidence>
<sequence>MEKSMWCSGGVDYQREREREREKGGWLALVAGRSGSRGLVEARRPRHRWASDYSPPRDRPAAPRVLAGPRVKPGITQAPALFVRLSTGFTVAGGLSEAGKGFTNS</sequence>
<evidence type="ECO:0000256" key="1">
    <source>
        <dbReference type="SAM" id="MobiDB-lite"/>
    </source>
</evidence>
<proteinExistence type="predicted"/>